<dbReference type="PROSITE" id="PS51257">
    <property type="entry name" value="PROKAR_LIPOPROTEIN"/>
    <property type="match status" value="1"/>
</dbReference>
<reference evidence="1" key="1">
    <citation type="submission" date="2019-03" db="EMBL/GenBank/DDBJ databases">
        <title>Single cell metagenomics reveals metabolic interactions within the superorganism composed of flagellate Streblomastix strix and complex community of Bacteroidetes bacteria on its surface.</title>
        <authorList>
            <person name="Treitli S.C."/>
            <person name="Kolisko M."/>
            <person name="Husnik F."/>
            <person name="Keeling P."/>
            <person name="Hampl V."/>
        </authorList>
    </citation>
    <scope>NUCLEOTIDE SEQUENCE</scope>
    <source>
        <strain evidence="1">STM</strain>
    </source>
</reference>
<gene>
    <name evidence="1" type="ORF">EZS27_017749</name>
</gene>
<proteinExistence type="predicted"/>
<dbReference type="AlphaFoldDB" id="A0A5J4RL52"/>
<name>A0A5J4RL52_9ZZZZ</name>
<organism evidence="1">
    <name type="scientific">termite gut metagenome</name>
    <dbReference type="NCBI Taxonomy" id="433724"/>
    <lineage>
        <taxon>unclassified sequences</taxon>
        <taxon>metagenomes</taxon>
        <taxon>organismal metagenomes</taxon>
    </lineage>
</organism>
<protein>
    <submittedName>
        <fullName evidence="1">Uncharacterized protein</fullName>
    </submittedName>
</protein>
<accession>A0A5J4RL52</accession>
<sequence length="1084" mass="113792">MEKKFMKYLLFGVFTFVLGIAFVGCGEDYDDDISSLKSADATLQKALDDLKAAAVTSDQLTAAVAATAKTEAEKALAGLTEGSTTQEVASVLGQLIALDSYFAADTKFASAVSALSGLTGDLATKAGLGNLYNTIVGHSTAIAALKLQVAALSGDESGEFADLIESIDARIKALEAAGGIGGDPNYDAIATALAENPEFVNAIIAKIKESNPGLVTLGAQVNGLITSISLISSSDVTFNAVASKASITFGEAGKLVFEKDKILKEAVTKDILVQVSPANAVLDPAKISLVNSKGDDAINDFITIESAVPYEGLLTRAGESTGIYKVTLALDPETYNSAALKAVIYKDPSKKDPTVDGNKIAFALTVEDKISDADRSVSTGFDLAFIDQSNADPAYTNELGFSVEGVSTVVVGQIRNRYIAGNTGVEKAWINISQNADHSNPTSSTSVGNAGANDSRAVQRALPIEIGKAFKVKVTGLAVTNAFAYYVGLDLPNATTAETTLWAGADIENLGTVYAITQEAEITIKSANLAGREIGFRVYAVNADGTLVDPDGRAFYVVCNGESVQGTELVFGFNISSAPANGKANTNQLTVSLKGINTSDISGYLFNLNDEVKAVLGSDAIGVNWVSGYTGVTLTNVPLYKLKDNETVTLGTLSLVNDLGATLISYDVQVKKELPIRIPTGLKLRGADKNVPQSWEYKSDSKILTVRPNAVDGITGYTEVSYNLTTVIGDVATTSLSADDDELLIEYPTDGTNITLNSANVGIAIQSFNGTLKGNTLSLGKGYDSSKQYQANITYDYGNIAYNEDAPKPYVIKSTETFIIQVESFLKGLAIGVVSGDNLSFVAGTTEGPLLISIGGNDIDDATAYARYISSPSITGTLRGTKAGKNLDTPITISDATGGFTLTAPAGVKNYLDGPYDIKLILQLVDVLGVSTTIEVLPITSVKSDDLTVSLTGTTTTNLKKSVTDDIAANTLKILWTDLGTLANIKVKDSNGTEVSLTDILDQTMDKKYYNDDEITWLYAITDADGNPAAGTIDEVTSDGTEITISFSPSDAEAGEIITLTPTFIGDTTSVLTSTTKIIIKMDD</sequence>
<evidence type="ECO:0000313" key="1">
    <source>
        <dbReference type="EMBL" id="KAA6333890.1"/>
    </source>
</evidence>
<dbReference type="EMBL" id="SNRY01001059">
    <property type="protein sequence ID" value="KAA6333890.1"/>
    <property type="molecule type" value="Genomic_DNA"/>
</dbReference>
<comment type="caution">
    <text evidence="1">The sequence shown here is derived from an EMBL/GenBank/DDBJ whole genome shotgun (WGS) entry which is preliminary data.</text>
</comment>